<dbReference type="Proteomes" id="UP000187406">
    <property type="component" value="Unassembled WGS sequence"/>
</dbReference>
<name>A0A1Q3CIM9_CEPFO</name>
<accession>A0A1Q3CIM9</accession>
<proteinExistence type="predicted"/>
<comment type="caution">
    <text evidence="1">The sequence shown here is derived from an EMBL/GenBank/DDBJ whole genome shotgun (WGS) entry which is preliminary data.</text>
</comment>
<feature type="non-terminal residue" evidence="1">
    <location>
        <position position="1"/>
    </location>
</feature>
<dbReference type="InParanoid" id="A0A1Q3CIM9"/>
<evidence type="ECO:0000313" key="2">
    <source>
        <dbReference type="Proteomes" id="UP000187406"/>
    </source>
</evidence>
<gene>
    <name evidence="1" type="ORF">CFOL_v3_23578</name>
</gene>
<protein>
    <submittedName>
        <fullName evidence="1">Uncharacterized protein</fullName>
    </submittedName>
</protein>
<keyword evidence="2" id="KW-1185">Reference proteome</keyword>
<feature type="non-terminal residue" evidence="1">
    <location>
        <position position="214"/>
    </location>
</feature>
<dbReference type="PANTHER" id="PTHR33240">
    <property type="entry name" value="OS08G0508500 PROTEIN"/>
    <property type="match status" value="1"/>
</dbReference>
<organism evidence="1 2">
    <name type="scientific">Cephalotus follicularis</name>
    <name type="common">Albany pitcher plant</name>
    <dbReference type="NCBI Taxonomy" id="3775"/>
    <lineage>
        <taxon>Eukaryota</taxon>
        <taxon>Viridiplantae</taxon>
        <taxon>Streptophyta</taxon>
        <taxon>Embryophyta</taxon>
        <taxon>Tracheophyta</taxon>
        <taxon>Spermatophyta</taxon>
        <taxon>Magnoliopsida</taxon>
        <taxon>eudicotyledons</taxon>
        <taxon>Gunneridae</taxon>
        <taxon>Pentapetalae</taxon>
        <taxon>rosids</taxon>
        <taxon>fabids</taxon>
        <taxon>Oxalidales</taxon>
        <taxon>Cephalotaceae</taxon>
        <taxon>Cephalotus</taxon>
    </lineage>
</organism>
<dbReference type="PANTHER" id="PTHR33240:SF15">
    <property type="entry name" value="GAG-PRO-LIKE PROTEIN"/>
    <property type="match status" value="1"/>
</dbReference>
<dbReference type="OrthoDB" id="1752268at2759"/>
<sequence length="214" mass="24561">KYCKFHRDHGHDTENCRHLKDEIEKLIRRGYLRKYVSDQKNGAIEEWNRNQTEEQQHHRRAFVIHVISGGPISGGENNSYTKAYAREALIVDQPLKKTKTINQVITFSEEDMEGVKFPHDDPMVVTVDIANFEVRRVLIDNGNSVNILKMVMINFVVVDVPSSYNTILGRPWQNIIDVVVSTRYLAVKFPTDQGVGLVKGDQAIARQCYFSSIK</sequence>
<dbReference type="EMBL" id="BDDD01002118">
    <property type="protein sequence ID" value="GAV80116.1"/>
    <property type="molecule type" value="Genomic_DNA"/>
</dbReference>
<evidence type="ECO:0000313" key="1">
    <source>
        <dbReference type="EMBL" id="GAV80116.1"/>
    </source>
</evidence>
<reference evidence="2" key="1">
    <citation type="submission" date="2016-04" db="EMBL/GenBank/DDBJ databases">
        <title>Cephalotus genome sequencing.</title>
        <authorList>
            <person name="Fukushima K."/>
            <person name="Hasebe M."/>
            <person name="Fang X."/>
        </authorList>
    </citation>
    <scope>NUCLEOTIDE SEQUENCE [LARGE SCALE GENOMIC DNA]</scope>
    <source>
        <strain evidence="2">cv. St1</strain>
    </source>
</reference>
<dbReference type="AlphaFoldDB" id="A0A1Q3CIM9"/>